<accession>A0ABU0J772</accession>
<comment type="caution">
    <text evidence="1">The sequence shown here is derived from an EMBL/GenBank/DDBJ whole genome shotgun (WGS) entry which is preliminary data.</text>
</comment>
<protein>
    <recommendedName>
        <fullName evidence="3">Helix-turn-helix domain-containing protein</fullName>
    </recommendedName>
</protein>
<dbReference type="RefSeq" id="WP_307273651.1">
    <property type="nucleotide sequence ID" value="NZ_JAUSVX010000005.1"/>
</dbReference>
<keyword evidence="2" id="KW-1185">Reference proteome</keyword>
<organism evidence="1 2">
    <name type="scientific">Labrys wisconsinensis</name>
    <dbReference type="NCBI Taxonomy" id="425677"/>
    <lineage>
        <taxon>Bacteria</taxon>
        <taxon>Pseudomonadati</taxon>
        <taxon>Pseudomonadota</taxon>
        <taxon>Alphaproteobacteria</taxon>
        <taxon>Hyphomicrobiales</taxon>
        <taxon>Xanthobacteraceae</taxon>
        <taxon>Labrys</taxon>
    </lineage>
</organism>
<gene>
    <name evidence="1" type="ORF">QO011_003137</name>
</gene>
<reference evidence="1 2" key="1">
    <citation type="submission" date="2023-07" db="EMBL/GenBank/DDBJ databases">
        <title>Genomic Encyclopedia of Type Strains, Phase IV (KMG-IV): sequencing the most valuable type-strain genomes for metagenomic binning, comparative biology and taxonomic classification.</title>
        <authorList>
            <person name="Goeker M."/>
        </authorList>
    </citation>
    <scope>NUCLEOTIDE SEQUENCE [LARGE SCALE GENOMIC DNA]</scope>
    <source>
        <strain evidence="1 2">DSM 19619</strain>
    </source>
</reference>
<evidence type="ECO:0000313" key="1">
    <source>
        <dbReference type="EMBL" id="MDQ0470121.1"/>
    </source>
</evidence>
<dbReference type="Proteomes" id="UP001242480">
    <property type="component" value="Unassembled WGS sequence"/>
</dbReference>
<name>A0ABU0J772_9HYPH</name>
<proteinExistence type="predicted"/>
<evidence type="ECO:0000313" key="2">
    <source>
        <dbReference type="Proteomes" id="UP001242480"/>
    </source>
</evidence>
<dbReference type="EMBL" id="JAUSVX010000005">
    <property type="protein sequence ID" value="MDQ0470121.1"/>
    <property type="molecule type" value="Genomic_DNA"/>
</dbReference>
<evidence type="ECO:0008006" key="3">
    <source>
        <dbReference type="Google" id="ProtNLM"/>
    </source>
</evidence>
<sequence length="79" mass="8840">MVAEDQGLSPTMVSEVLGISRSLVVHRMEIGDLPFRTVGTHRIVRLKDVLELKHQLDIRQKALDALAEVTEDLIANHVD</sequence>